<dbReference type="STRING" id="186116.SAMN05192569_10604"/>
<evidence type="ECO:0000313" key="3">
    <source>
        <dbReference type="EMBL" id="SFA55353.1"/>
    </source>
</evidence>
<evidence type="ECO:0000313" key="4">
    <source>
        <dbReference type="Proteomes" id="UP000198650"/>
    </source>
</evidence>
<keyword evidence="1" id="KW-0067">ATP-binding</keyword>
<dbReference type="EMBL" id="FOJS01000060">
    <property type="protein sequence ID" value="SFA55353.1"/>
    <property type="molecule type" value="Genomic_DNA"/>
</dbReference>
<dbReference type="PROSITE" id="PS50975">
    <property type="entry name" value="ATP_GRASP"/>
    <property type="match status" value="1"/>
</dbReference>
<dbReference type="RefSeq" id="WP_090951965.1">
    <property type="nucleotide sequence ID" value="NZ_FOJS01000060.1"/>
</dbReference>
<dbReference type="InterPro" id="IPR013651">
    <property type="entry name" value="ATP-grasp_RimK-type"/>
</dbReference>
<evidence type="ECO:0000259" key="2">
    <source>
        <dbReference type="PROSITE" id="PS50975"/>
    </source>
</evidence>
<feature type="domain" description="ATP-grasp" evidence="2">
    <location>
        <begin position="129"/>
        <end position="318"/>
    </location>
</feature>
<proteinExistence type="predicted"/>
<dbReference type="OrthoDB" id="583309at2"/>
<protein>
    <submittedName>
        <fullName evidence="3">RimK-like ATP-grasp domain-containing protein</fullName>
    </submittedName>
</protein>
<dbReference type="SUPFAM" id="SSF56059">
    <property type="entry name" value="Glutathione synthetase ATP-binding domain-like"/>
    <property type="match status" value="1"/>
</dbReference>
<dbReference type="Pfam" id="PF21068">
    <property type="entry name" value="ATPgraspMvdD"/>
    <property type="match status" value="1"/>
</dbReference>
<dbReference type="GO" id="GO:0046872">
    <property type="term" value="F:metal ion binding"/>
    <property type="evidence" value="ECO:0007669"/>
    <property type="project" value="InterPro"/>
</dbReference>
<dbReference type="PANTHER" id="PTHR21621">
    <property type="entry name" value="RIBOSOMAL PROTEIN S6 MODIFICATION PROTEIN"/>
    <property type="match status" value="1"/>
</dbReference>
<dbReference type="Pfam" id="PF08443">
    <property type="entry name" value="RimK"/>
    <property type="match status" value="1"/>
</dbReference>
<keyword evidence="1" id="KW-0547">Nucleotide-binding</keyword>
<evidence type="ECO:0000256" key="1">
    <source>
        <dbReference type="PROSITE-ProRule" id="PRU00409"/>
    </source>
</evidence>
<dbReference type="InterPro" id="IPR048936">
    <property type="entry name" value="MvdD-like_ATPgrasp"/>
</dbReference>
<organism evidence="3 4">
    <name type="scientific">Parageobacillus thermantarcticus</name>
    <dbReference type="NCBI Taxonomy" id="186116"/>
    <lineage>
        <taxon>Bacteria</taxon>
        <taxon>Bacillati</taxon>
        <taxon>Bacillota</taxon>
        <taxon>Bacilli</taxon>
        <taxon>Bacillales</taxon>
        <taxon>Anoxybacillaceae</taxon>
        <taxon>Parageobacillus</taxon>
    </lineage>
</organism>
<dbReference type="InterPro" id="IPR011761">
    <property type="entry name" value="ATP-grasp"/>
</dbReference>
<dbReference type="GO" id="GO:0005737">
    <property type="term" value="C:cytoplasm"/>
    <property type="evidence" value="ECO:0007669"/>
    <property type="project" value="TreeGrafter"/>
</dbReference>
<dbReference type="GO" id="GO:0009432">
    <property type="term" value="P:SOS response"/>
    <property type="evidence" value="ECO:0007669"/>
    <property type="project" value="TreeGrafter"/>
</dbReference>
<name>A0A1I0TUS9_9BACL</name>
<dbReference type="GO" id="GO:0018169">
    <property type="term" value="F:ribosomal S6-glutamic acid ligase activity"/>
    <property type="evidence" value="ECO:0007669"/>
    <property type="project" value="TreeGrafter"/>
</dbReference>
<keyword evidence="4" id="KW-1185">Reference proteome</keyword>
<dbReference type="PANTHER" id="PTHR21621:SF0">
    <property type="entry name" value="BETA-CITRYLGLUTAMATE SYNTHASE B-RELATED"/>
    <property type="match status" value="1"/>
</dbReference>
<dbReference type="GO" id="GO:0005524">
    <property type="term" value="F:ATP binding"/>
    <property type="evidence" value="ECO:0007669"/>
    <property type="project" value="UniProtKB-UniRule"/>
</dbReference>
<dbReference type="Proteomes" id="UP000198650">
    <property type="component" value="Unassembled WGS sequence"/>
</dbReference>
<gene>
    <name evidence="3" type="ORF">SAMN05192569_10604</name>
</gene>
<sequence length="321" mass="37967">MILILSDQYDVHADKVISELNQMNASYYRLNLDVESLCKTIITYDLDNNNWKINNGVSEINSSEISCVWLRRPFVELTLEEAHEQDVQFRIWKNEWNKTLLGLYLDLKNIKWMNNIQKTYQAENKYLQMKLARKIGFSFPKTLISNAKEEIIKFAEQNEKIVLKLMAQEFYKTEDQQYKGIYVNLVTLDDLQEFNLHSENPIVLQEYIEKKYEARYMYVGGEHFVCKIDSQKSSVANIDWRRYDIANTPHSVIEPPLEISEKVNQLMKELNLEYAALDFIIDPTDKWYFLEVNSMGQWLWIEDLTGLKISKSIAKWLVNNS</sequence>
<dbReference type="Gene3D" id="3.30.470.20">
    <property type="entry name" value="ATP-grasp fold, B domain"/>
    <property type="match status" value="1"/>
</dbReference>
<reference evidence="4" key="1">
    <citation type="submission" date="2016-10" db="EMBL/GenBank/DDBJ databases">
        <authorList>
            <person name="Varghese N."/>
            <person name="Submissions S."/>
        </authorList>
    </citation>
    <scope>NUCLEOTIDE SEQUENCE [LARGE SCALE GENOMIC DNA]</scope>
    <source>
        <strain evidence="4">M1</strain>
    </source>
</reference>
<dbReference type="AlphaFoldDB" id="A0A1I0TUS9"/>
<accession>A0A1I0TUS9</accession>